<dbReference type="EMBL" id="JAVHJL010000003">
    <property type="protein sequence ID" value="KAK6507652.1"/>
    <property type="molecule type" value="Genomic_DNA"/>
</dbReference>
<organism evidence="2 3">
    <name type="scientific">Arthrobotrys musiformis</name>
    <dbReference type="NCBI Taxonomy" id="47236"/>
    <lineage>
        <taxon>Eukaryota</taxon>
        <taxon>Fungi</taxon>
        <taxon>Dikarya</taxon>
        <taxon>Ascomycota</taxon>
        <taxon>Pezizomycotina</taxon>
        <taxon>Orbiliomycetes</taxon>
        <taxon>Orbiliales</taxon>
        <taxon>Orbiliaceae</taxon>
        <taxon>Arthrobotrys</taxon>
    </lineage>
</organism>
<evidence type="ECO:0000313" key="2">
    <source>
        <dbReference type="EMBL" id="KAK6507652.1"/>
    </source>
</evidence>
<comment type="caution">
    <text evidence="2">The sequence shown here is derived from an EMBL/GenBank/DDBJ whole genome shotgun (WGS) entry which is preliminary data.</text>
</comment>
<evidence type="ECO:0008006" key="4">
    <source>
        <dbReference type="Google" id="ProtNLM"/>
    </source>
</evidence>
<feature type="signal peptide" evidence="1">
    <location>
        <begin position="1"/>
        <end position="22"/>
    </location>
</feature>
<feature type="chain" id="PRO_5043317480" description="Apple domain-containing protein" evidence="1">
    <location>
        <begin position="23"/>
        <end position="67"/>
    </location>
</feature>
<dbReference type="Proteomes" id="UP001370758">
    <property type="component" value="Unassembled WGS sequence"/>
</dbReference>
<evidence type="ECO:0000313" key="3">
    <source>
        <dbReference type="Proteomes" id="UP001370758"/>
    </source>
</evidence>
<reference evidence="2 3" key="1">
    <citation type="submission" date="2023-08" db="EMBL/GenBank/DDBJ databases">
        <authorList>
            <person name="Palmer J.M."/>
        </authorList>
    </citation>
    <scope>NUCLEOTIDE SEQUENCE [LARGE SCALE GENOMIC DNA]</scope>
    <source>
        <strain evidence="2 3">TWF481</strain>
    </source>
</reference>
<keyword evidence="3" id="KW-1185">Reference proteome</keyword>
<accession>A0AAV9WHA5</accession>
<protein>
    <recommendedName>
        <fullName evidence="4">Apple domain-containing protein</fullName>
    </recommendedName>
</protein>
<dbReference type="AlphaFoldDB" id="A0AAV9WHA5"/>
<evidence type="ECO:0000256" key="1">
    <source>
        <dbReference type="SAM" id="SignalP"/>
    </source>
</evidence>
<sequence>MAAPECCLRCFILLDCIAYVSYDGNCILLTVIGDPTSPTSPMCPNGIKRTYFGTPPGAVGKGPCQAP</sequence>
<proteinExistence type="predicted"/>
<keyword evidence="1" id="KW-0732">Signal</keyword>
<name>A0AAV9WHA5_9PEZI</name>
<gene>
    <name evidence="2" type="ORF">TWF481_006077</name>
</gene>